<name>A0ABR0I0U4_9PEZI</name>
<dbReference type="RefSeq" id="XP_062770918.1">
    <property type="nucleotide sequence ID" value="XM_062905306.1"/>
</dbReference>
<keyword evidence="2" id="KW-1185">Reference proteome</keyword>
<evidence type="ECO:0000313" key="1">
    <source>
        <dbReference type="EMBL" id="KAK4673596.1"/>
    </source>
</evidence>
<dbReference type="GeneID" id="87925247"/>
<dbReference type="Proteomes" id="UP001326199">
    <property type="component" value="Unassembled WGS sequence"/>
</dbReference>
<organism evidence="1 2">
    <name type="scientific">Podospora pseudopauciseta</name>
    <dbReference type="NCBI Taxonomy" id="2093780"/>
    <lineage>
        <taxon>Eukaryota</taxon>
        <taxon>Fungi</taxon>
        <taxon>Dikarya</taxon>
        <taxon>Ascomycota</taxon>
        <taxon>Pezizomycotina</taxon>
        <taxon>Sordariomycetes</taxon>
        <taxon>Sordariomycetidae</taxon>
        <taxon>Sordariales</taxon>
        <taxon>Podosporaceae</taxon>
        <taxon>Podospora</taxon>
    </lineage>
</organism>
<reference evidence="1 2" key="1">
    <citation type="journal article" date="2023" name="bioRxiv">
        <title>High-quality genome assemblies of four members of thePodospora anserinaspecies complex.</title>
        <authorList>
            <person name="Ament-Velasquez S.L."/>
            <person name="Vogan A.A."/>
            <person name="Wallerman O."/>
            <person name="Hartmann F."/>
            <person name="Gautier V."/>
            <person name="Silar P."/>
            <person name="Giraud T."/>
            <person name="Johannesson H."/>
        </authorList>
    </citation>
    <scope>NUCLEOTIDE SEQUENCE [LARGE SCALE GENOMIC DNA]</scope>
    <source>
        <strain evidence="1 2">CBS 411.78</strain>
    </source>
</reference>
<dbReference type="EMBL" id="JAFFHB010000001">
    <property type="protein sequence ID" value="KAK4673596.1"/>
    <property type="molecule type" value="Genomic_DNA"/>
</dbReference>
<accession>A0ABR0I0U4</accession>
<protein>
    <submittedName>
        <fullName evidence="1">Uncharacterized protein</fullName>
    </submittedName>
</protein>
<gene>
    <name evidence="1" type="ORF">QC763_0015660</name>
</gene>
<proteinExistence type="predicted"/>
<sequence length="61" mass="7046">MGASFSDRGSIWSRRPTCSPLKTTLRRSTTLLFPLGTFFLFFPPPYDPYFIPDTLLKPWCT</sequence>
<evidence type="ECO:0000313" key="2">
    <source>
        <dbReference type="Proteomes" id="UP001326199"/>
    </source>
</evidence>
<comment type="caution">
    <text evidence="1">The sequence shown here is derived from an EMBL/GenBank/DDBJ whole genome shotgun (WGS) entry which is preliminary data.</text>
</comment>